<feature type="compositionally biased region" description="Polar residues" evidence="8">
    <location>
        <begin position="1582"/>
        <end position="1597"/>
    </location>
</feature>
<dbReference type="Pfam" id="PF13637">
    <property type="entry name" value="Ank_4"/>
    <property type="match status" value="1"/>
</dbReference>
<dbReference type="InterPro" id="IPR017853">
    <property type="entry name" value="GH"/>
</dbReference>
<keyword evidence="1" id="KW-0433">Leucine-rich repeat</keyword>
<dbReference type="GO" id="GO:0008061">
    <property type="term" value="F:chitin binding"/>
    <property type="evidence" value="ECO:0007669"/>
    <property type="project" value="InterPro"/>
</dbReference>
<dbReference type="EMBL" id="CAJNOQ010004409">
    <property type="protein sequence ID" value="CAF1057949.1"/>
    <property type="molecule type" value="Genomic_DNA"/>
</dbReference>
<dbReference type="PROSITE" id="PS51910">
    <property type="entry name" value="GH18_2"/>
    <property type="match status" value="1"/>
</dbReference>
<proteinExistence type="predicted"/>
<gene>
    <name evidence="10" type="ORF">GPM918_LOCUS16628</name>
    <name evidence="11" type="ORF">SRO942_LOCUS16627</name>
</gene>
<dbReference type="Pfam" id="PF00023">
    <property type="entry name" value="Ank"/>
    <property type="match status" value="1"/>
</dbReference>
<dbReference type="GO" id="GO:0006032">
    <property type="term" value="P:chitin catabolic process"/>
    <property type="evidence" value="ECO:0007669"/>
    <property type="project" value="TreeGrafter"/>
</dbReference>
<dbReference type="Gene3D" id="3.80.10.10">
    <property type="entry name" value="Ribonuclease Inhibitor"/>
    <property type="match status" value="3"/>
</dbReference>
<dbReference type="PROSITE" id="PS51450">
    <property type="entry name" value="LRR"/>
    <property type="match status" value="4"/>
</dbReference>
<dbReference type="SUPFAM" id="SSF54556">
    <property type="entry name" value="Chitinase insertion domain"/>
    <property type="match status" value="1"/>
</dbReference>
<feature type="domain" description="GH18" evidence="9">
    <location>
        <begin position="115"/>
        <end position="523"/>
    </location>
</feature>
<dbReference type="PROSITE" id="PS50297">
    <property type="entry name" value="ANK_REP_REGION"/>
    <property type="match status" value="2"/>
</dbReference>
<feature type="region of interest" description="Disordered" evidence="8">
    <location>
        <begin position="1318"/>
        <end position="1342"/>
    </location>
</feature>
<keyword evidence="3 7" id="KW-0378">Hydrolase</keyword>
<feature type="repeat" description="ANK" evidence="6">
    <location>
        <begin position="554"/>
        <end position="586"/>
    </location>
</feature>
<dbReference type="PROSITE" id="PS01095">
    <property type="entry name" value="GH18_1"/>
    <property type="match status" value="1"/>
</dbReference>
<name>A0A814L0V2_9BILA</name>
<dbReference type="EMBL" id="CAJOBC010004407">
    <property type="protein sequence ID" value="CAF3826670.1"/>
    <property type="molecule type" value="Genomic_DNA"/>
</dbReference>
<dbReference type="InterPro" id="IPR032675">
    <property type="entry name" value="LRR_dom_sf"/>
</dbReference>
<dbReference type="Gene3D" id="3.20.20.80">
    <property type="entry name" value="Glycosidases"/>
    <property type="match status" value="1"/>
</dbReference>
<accession>A0A814L0V2</accession>
<organism evidence="10 12">
    <name type="scientific">Didymodactylos carnosus</name>
    <dbReference type="NCBI Taxonomy" id="1234261"/>
    <lineage>
        <taxon>Eukaryota</taxon>
        <taxon>Metazoa</taxon>
        <taxon>Spiralia</taxon>
        <taxon>Gnathifera</taxon>
        <taxon>Rotifera</taxon>
        <taxon>Eurotatoria</taxon>
        <taxon>Bdelloidea</taxon>
        <taxon>Philodinida</taxon>
        <taxon>Philodinidae</taxon>
        <taxon>Didymodactylos</taxon>
    </lineage>
</organism>
<keyword evidence="2" id="KW-0677">Repeat</keyword>
<dbReference type="PANTHER" id="PTHR11177:SF317">
    <property type="entry name" value="CHITINASE 12-RELATED"/>
    <property type="match status" value="1"/>
</dbReference>
<feature type="compositionally biased region" description="Basic residues" evidence="8">
    <location>
        <begin position="1613"/>
        <end position="1625"/>
    </location>
</feature>
<dbReference type="Pfam" id="PF00704">
    <property type="entry name" value="Glyco_hydro_18"/>
    <property type="match status" value="1"/>
</dbReference>
<keyword evidence="12" id="KW-1185">Reference proteome</keyword>
<sequence>MMYDEDDDYEGKLIHQAALFCNVELLKDLLSGDEINKINAQDKWGRTPLHTACAAAINFDSSSDSSLEFIMTLIDHGCGVNIQANEHYNFRILIIMDLYGYIVLFILPQLTIEEYVIGCYFTNWAQHRQQNAQFLPRHIDSKLCTHLYFAFADIDIKLKTPTTFEKNDILPPQSFPPSRSPQQSIDNQMKLMTNNGDLTTVALSHQQQKIGLYEQVNRLKHDNPQMKTLLSLGGASVNGTKFRLMLGDKINRKDFIRNTVKYLRKHKFDGLDLDWEFPENENDKKIFSELVQDYRREFQNEAFVTNRARLLLTAAVQAYKPKIEAGYNVALIGQYLDLINLMAYDYHGSWDIHTGHNSPLFSRKEQRNNELLLNQKASIDTWLDYGVPSNKLVLGMPMYGRTFRLKNKKNTKINSAVKGAGKKGKYTLSDGFLAYYEICDLIINQKWKNEWDSEQEIPYAYKDDQWVGYDNIESIKKKSQYVAERNLAGAMVWSLDLDDFTGEFCKAGKYPLLTTIKKTLNALQPPTTPIRIQKTTTETSIATSLVLSSTLCCQNITPLHIVCESGNEKIVALLLFHKAEIDFPDINGKTPLDLALENRRLDCVELIHNEIELRKQLRKEVEKKLLDACFDGDVQKAEECLKELGVHAKAVLNSSPGGSDTLNFLYRACRSGNEELVRLLLSYGAIAKPHIQTKYTPLYISCHIGNFEITKMILNRFPHLVCVQTLEKILPIHAACSQGHLPIVKLLLTHNQYSYALCNIYVDRYQRSYLFPFNLNAQDINEQTCLYSAILNQHYEIVQYLLQYRVKALTQNDLDLFKRRSPSMTKYLNNNLDITSRRNSVDLISSQMFDEKQTEIRGHRLRSVTDSTSELCLTLNLQSTNSRSDDTLYLNIIKDDNNNNNSSSTTTLFCPFNLDIYSINGRTALHEAVLQQNLDIIHLLVSSGANVNLMCEEVFNNPTINSNIDHDNQHCFVTRSTPLSCACRLGNVKIIDYLLTSLANDKEYLAYNVCSTNERYDLIGHLLKYRSLQDNEYKLNRKTLTMAGNDLFDEKFWSDIDLSLIWVGEKDSTQRDDNNNDVKEINKFENNNDTESSKSIDGNQKTESFDRIIRRRASKRYPLFTSGLEHLRSRLSLSRVSRISTTENSLKSITDEFVFRCIPVLINWHKYGPLKTLNPLWFLQAVCFVNKSIITKPDDITVSNRHLLLHCITRIDLSENMLDSVPPYLFQLQSLKILNLSNNLLSELPNESASTTSQIWACHQLIELDLSYNSLRFLPSSVFYLKALQRLYIAHNQLQFLPADMWNALTLTDLNVSGNALKSLPMPNETRYTSSRHTLNQTRSSSEYRPLAPINLSVSPITAVNNDQQQPTLPKQISSSITTANLTLASSTLTPPRSSTSTQLSSSTSPDTLIVESSPRLSPDDELGRSPRSNLISTASPVLQSLTVDDLRPVRRLCHWQSYITVMNIEQEKDNQTMSSSSTNRYSNLTNLNLSHNRFETIPTMLCCLTPKLISLNLSHNHIIDSDCISYYPPRLKTLDLSFNKLKYDLTLKTVSNNTTVTDSSMVFRRDKSSSRFLRKTRHNSNRSTENDISNTTTGNQPLCYRPEQKDQSEAAKRRRSRSVSRHKALTSTTLAVATSPTNNLVNVDTSQLCIHRRHTQLQYLNDLNLGDNEIRELHLLSDNKLSLSRNDISLLRSSLLYPHVSRLNLSNNHLTTIPNYIYLLENLGTLILRDNKFLTEIPVSIGSMPLLWNLELRNVGIRR</sequence>
<dbReference type="GO" id="GO:0004568">
    <property type="term" value="F:chitinase activity"/>
    <property type="evidence" value="ECO:0007669"/>
    <property type="project" value="TreeGrafter"/>
</dbReference>
<dbReference type="Pfam" id="PF00560">
    <property type="entry name" value="LRR_1"/>
    <property type="match status" value="1"/>
</dbReference>
<dbReference type="InterPro" id="IPR029070">
    <property type="entry name" value="Chitinase_insertion_sf"/>
</dbReference>
<comment type="caution">
    <text evidence="10">The sequence shown here is derived from an EMBL/GenBank/DDBJ whole genome shotgun (WGS) entry which is preliminary data.</text>
</comment>
<dbReference type="InterPro" id="IPR036770">
    <property type="entry name" value="Ankyrin_rpt-contain_sf"/>
</dbReference>
<dbReference type="FunFam" id="3.10.50.10:FF:000001">
    <property type="entry name" value="Chitinase 3-like 1"/>
    <property type="match status" value="1"/>
</dbReference>
<dbReference type="SUPFAM" id="SSF51445">
    <property type="entry name" value="(Trans)glycosidases"/>
    <property type="match status" value="1"/>
</dbReference>
<feature type="region of interest" description="Disordered" evidence="8">
    <location>
        <begin position="1568"/>
        <end position="1625"/>
    </location>
</feature>
<dbReference type="GO" id="GO:0005576">
    <property type="term" value="C:extracellular region"/>
    <property type="evidence" value="ECO:0007669"/>
    <property type="project" value="TreeGrafter"/>
</dbReference>
<keyword evidence="6" id="KW-0040">ANK repeat</keyword>
<evidence type="ECO:0000256" key="7">
    <source>
        <dbReference type="RuleBase" id="RU000489"/>
    </source>
</evidence>
<feature type="region of interest" description="Disordered" evidence="8">
    <location>
        <begin position="1385"/>
        <end position="1430"/>
    </location>
</feature>
<dbReference type="InterPro" id="IPR050314">
    <property type="entry name" value="Glycosyl_Hydrlase_18"/>
</dbReference>
<evidence type="ECO:0000256" key="3">
    <source>
        <dbReference type="ARBA" id="ARBA00022801"/>
    </source>
</evidence>
<evidence type="ECO:0000313" key="10">
    <source>
        <dbReference type="EMBL" id="CAF1057949.1"/>
    </source>
</evidence>
<dbReference type="PROSITE" id="PS50088">
    <property type="entry name" value="ANK_REPEAT"/>
    <property type="match status" value="2"/>
</dbReference>
<dbReference type="SUPFAM" id="SSF52058">
    <property type="entry name" value="L domain-like"/>
    <property type="match status" value="1"/>
</dbReference>
<dbReference type="SMART" id="SM00636">
    <property type="entry name" value="Glyco_18"/>
    <property type="match status" value="1"/>
</dbReference>
<evidence type="ECO:0000256" key="6">
    <source>
        <dbReference type="PROSITE-ProRule" id="PRU00023"/>
    </source>
</evidence>
<feature type="compositionally biased region" description="Basic and acidic residues" evidence="8">
    <location>
        <begin position="1603"/>
        <end position="1612"/>
    </location>
</feature>
<dbReference type="InterPro" id="IPR003591">
    <property type="entry name" value="Leu-rich_rpt_typical-subtyp"/>
</dbReference>
<dbReference type="SMART" id="SM00364">
    <property type="entry name" value="LRR_BAC"/>
    <property type="match status" value="8"/>
</dbReference>
<keyword evidence="5 7" id="KW-0326">Glycosidase</keyword>
<feature type="region of interest" description="Disordered" evidence="8">
    <location>
        <begin position="1068"/>
        <end position="1099"/>
    </location>
</feature>
<dbReference type="PANTHER" id="PTHR11177">
    <property type="entry name" value="CHITINASE"/>
    <property type="match status" value="1"/>
</dbReference>
<evidence type="ECO:0000313" key="12">
    <source>
        <dbReference type="Proteomes" id="UP000663829"/>
    </source>
</evidence>
<dbReference type="InterPro" id="IPR001611">
    <property type="entry name" value="Leu-rich_rpt"/>
</dbReference>
<dbReference type="InterPro" id="IPR001223">
    <property type="entry name" value="Glyco_hydro18_cat"/>
</dbReference>
<dbReference type="InterPro" id="IPR002110">
    <property type="entry name" value="Ankyrin_rpt"/>
</dbReference>
<feature type="repeat" description="ANK" evidence="6">
    <location>
        <begin position="920"/>
        <end position="952"/>
    </location>
</feature>
<dbReference type="InterPro" id="IPR011583">
    <property type="entry name" value="Chitinase_II/V-like_cat"/>
</dbReference>
<reference evidence="10" key="1">
    <citation type="submission" date="2021-02" db="EMBL/GenBank/DDBJ databases">
        <authorList>
            <person name="Nowell W R."/>
        </authorList>
    </citation>
    <scope>NUCLEOTIDE SEQUENCE</scope>
</reference>
<evidence type="ECO:0000256" key="5">
    <source>
        <dbReference type="ARBA" id="ARBA00023295"/>
    </source>
</evidence>
<evidence type="ECO:0000256" key="2">
    <source>
        <dbReference type="ARBA" id="ARBA00022737"/>
    </source>
</evidence>
<dbReference type="Gene3D" id="3.10.50.10">
    <property type="match status" value="1"/>
</dbReference>
<dbReference type="SMART" id="SM00369">
    <property type="entry name" value="LRR_TYP"/>
    <property type="match status" value="7"/>
</dbReference>
<dbReference type="GO" id="GO:0005975">
    <property type="term" value="P:carbohydrate metabolic process"/>
    <property type="evidence" value="ECO:0007669"/>
    <property type="project" value="InterPro"/>
</dbReference>
<dbReference type="Pfam" id="PF12796">
    <property type="entry name" value="Ank_2"/>
    <property type="match status" value="3"/>
</dbReference>
<evidence type="ECO:0000256" key="8">
    <source>
        <dbReference type="SAM" id="MobiDB-lite"/>
    </source>
</evidence>
<feature type="compositionally biased region" description="Polar residues" evidence="8">
    <location>
        <begin position="1326"/>
        <end position="1342"/>
    </location>
</feature>
<protein>
    <recommendedName>
        <fullName evidence="9">GH18 domain-containing protein</fullName>
    </recommendedName>
</protein>
<dbReference type="Gene3D" id="1.25.40.20">
    <property type="entry name" value="Ankyrin repeat-containing domain"/>
    <property type="match status" value="4"/>
</dbReference>
<dbReference type="CDD" id="cd02872">
    <property type="entry name" value="GH18_chitolectin_chitotriosidase"/>
    <property type="match status" value="1"/>
</dbReference>
<evidence type="ECO:0000256" key="1">
    <source>
        <dbReference type="ARBA" id="ARBA00022614"/>
    </source>
</evidence>
<feature type="compositionally biased region" description="Polar residues" evidence="8">
    <location>
        <begin position="1084"/>
        <end position="1099"/>
    </location>
</feature>
<feature type="compositionally biased region" description="Basic and acidic residues" evidence="8">
    <location>
        <begin position="1068"/>
        <end position="1083"/>
    </location>
</feature>
<feature type="compositionally biased region" description="Low complexity" evidence="8">
    <location>
        <begin position="1385"/>
        <end position="1409"/>
    </location>
</feature>
<dbReference type="SMART" id="SM00248">
    <property type="entry name" value="ANK"/>
    <property type="match status" value="9"/>
</dbReference>
<dbReference type="SUPFAM" id="SSF48403">
    <property type="entry name" value="Ankyrin repeat"/>
    <property type="match status" value="2"/>
</dbReference>
<evidence type="ECO:0000313" key="11">
    <source>
        <dbReference type="EMBL" id="CAF3826670.1"/>
    </source>
</evidence>
<dbReference type="Proteomes" id="UP000681722">
    <property type="component" value="Unassembled WGS sequence"/>
</dbReference>
<dbReference type="Pfam" id="PF13855">
    <property type="entry name" value="LRR_8"/>
    <property type="match status" value="1"/>
</dbReference>
<dbReference type="Proteomes" id="UP000663829">
    <property type="component" value="Unassembled WGS sequence"/>
</dbReference>
<dbReference type="OrthoDB" id="10252328at2759"/>
<evidence type="ECO:0000259" key="9">
    <source>
        <dbReference type="PROSITE" id="PS51910"/>
    </source>
</evidence>
<keyword evidence="4" id="KW-1015">Disulfide bond</keyword>
<dbReference type="InterPro" id="IPR001579">
    <property type="entry name" value="Glyco_hydro_18_chit_AS"/>
</dbReference>
<evidence type="ECO:0000256" key="4">
    <source>
        <dbReference type="ARBA" id="ARBA00023157"/>
    </source>
</evidence>